<name>A0A220MJZ9_9BACL</name>
<dbReference type="PRINTS" id="PR00032">
    <property type="entry name" value="HTHARAC"/>
</dbReference>
<dbReference type="SUPFAM" id="SSF52172">
    <property type="entry name" value="CheY-like"/>
    <property type="match status" value="1"/>
</dbReference>
<dbReference type="Proteomes" id="UP000197781">
    <property type="component" value="Chromosome"/>
</dbReference>
<dbReference type="Gene3D" id="1.10.10.60">
    <property type="entry name" value="Homeodomain-like"/>
    <property type="match status" value="2"/>
</dbReference>
<keyword evidence="3 8" id="KW-0597">Phosphoprotein</keyword>
<dbReference type="SMART" id="SM00448">
    <property type="entry name" value="REC"/>
    <property type="match status" value="1"/>
</dbReference>
<sequence length="252" mass="29133">MYKVLLVEDERMIREGLKTLIEKGTSGFAVMAEAENGKDALHYLRTEMPDLIVTDIRMREVDGLALIGKIREMYEELPIVIISGYDDFHYAQKAVKYKVSDYLLKPIDRLELVSTLAKIRQGLDRKKKVREEENTVDGSHREERQIIRKVKAFIHDHLDGDLRLQTLAECVHLNPVYLSQLFKTETGENVSDYITQVRMNRAKQLLHETSLKVYDIARLVGYQSAKHFMLVFKKEVGMTPGSYRDLVSSKDL</sequence>
<dbReference type="RefSeq" id="WP_088909076.1">
    <property type="nucleotide sequence ID" value="NZ_CP018145.1"/>
</dbReference>
<evidence type="ECO:0000256" key="3">
    <source>
        <dbReference type="ARBA" id="ARBA00022553"/>
    </source>
</evidence>
<evidence type="ECO:0000256" key="2">
    <source>
        <dbReference type="ARBA" id="ARBA00022490"/>
    </source>
</evidence>
<feature type="domain" description="HTH araC/xylS-type" evidence="9">
    <location>
        <begin position="148"/>
        <end position="246"/>
    </location>
</feature>
<dbReference type="Pfam" id="PF12833">
    <property type="entry name" value="HTH_18"/>
    <property type="match status" value="1"/>
</dbReference>
<evidence type="ECO:0000259" key="10">
    <source>
        <dbReference type="PROSITE" id="PS50110"/>
    </source>
</evidence>
<dbReference type="PANTHER" id="PTHR42713">
    <property type="entry name" value="HISTIDINE KINASE-RELATED"/>
    <property type="match status" value="1"/>
</dbReference>
<evidence type="ECO:0000313" key="11">
    <source>
        <dbReference type="EMBL" id="ASJ55406.1"/>
    </source>
</evidence>
<keyword evidence="4" id="KW-0902">Two-component regulatory system</keyword>
<dbReference type="Pfam" id="PF00072">
    <property type="entry name" value="Response_reg"/>
    <property type="match status" value="1"/>
</dbReference>
<dbReference type="InterPro" id="IPR009057">
    <property type="entry name" value="Homeodomain-like_sf"/>
</dbReference>
<dbReference type="PROSITE" id="PS50110">
    <property type="entry name" value="RESPONSE_REGULATORY"/>
    <property type="match status" value="1"/>
</dbReference>
<proteinExistence type="predicted"/>
<dbReference type="SMART" id="SM00342">
    <property type="entry name" value="HTH_ARAC"/>
    <property type="match status" value="1"/>
</dbReference>
<evidence type="ECO:0000313" key="12">
    <source>
        <dbReference type="Proteomes" id="UP000197781"/>
    </source>
</evidence>
<dbReference type="KEGG" id="bfm:BP422_18755"/>
<dbReference type="GO" id="GO:0043565">
    <property type="term" value="F:sequence-specific DNA binding"/>
    <property type="evidence" value="ECO:0007669"/>
    <property type="project" value="InterPro"/>
</dbReference>
<reference evidence="11 12" key="1">
    <citation type="submission" date="2016-11" db="EMBL/GenBank/DDBJ databases">
        <authorList>
            <person name="Jaros S."/>
            <person name="Januszkiewicz K."/>
            <person name="Wedrychowicz H."/>
        </authorList>
    </citation>
    <scope>NUCLEOTIDE SEQUENCE [LARGE SCALE GENOMIC DNA]</scope>
    <source>
        <strain evidence="11 12">NF2</strain>
    </source>
</reference>
<evidence type="ECO:0000256" key="1">
    <source>
        <dbReference type="ARBA" id="ARBA00004496"/>
    </source>
</evidence>
<evidence type="ECO:0000256" key="6">
    <source>
        <dbReference type="ARBA" id="ARBA00023125"/>
    </source>
</evidence>
<dbReference type="PROSITE" id="PS01124">
    <property type="entry name" value="HTH_ARAC_FAMILY_2"/>
    <property type="match status" value="1"/>
</dbReference>
<dbReference type="CDD" id="cd17536">
    <property type="entry name" value="REC_YesN-like"/>
    <property type="match status" value="1"/>
</dbReference>
<dbReference type="InterPro" id="IPR011006">
    <property type="entry name" value="CheY-like_superfamily"/>
</dbReference>
<dbReference type="InterPro" id="IPR018062">
    <property type="entry name" value="HTH_AraC-typ_CS"/>
</dbReference>
<feature type="modified residue" description="4-aspartylphosphate" evidence="8">
    <location>
        <position position="55"/>
    </location>
</feature>
<dbReference type="EMBL" id="CP018145">
    <property type="protein sequence ID" value="ASJ55406.1"/>
    <property type="molecule type" value="Genomic_DNA"/>
</dbReference>
<gene>
    <name evidence="11" type="ORF">BP422_18755</name>
</gene>
<dbReference type="InterPro" id="IPR018060">
    <property type="entry name" value="HTH_AraC"/>
</dbReference>
<keyword evidence="2" id="KW-0963">Cytoplasm</keyword>
<dbReference type="GO" id="GO:0000160">
    <property type="term" value="P:phosphorelay signal transduction system"/>
    <property type="evidence" value="ECO:0007669"/>
    <property type="project" value="UniProtKB-KW"/>
</dbReference>
<keyword evidence="6 11" id="KW-0238">DNA-binding</keyword>
<dbReference type="GO" id="GO:0005737">
    <property type="term" value="C:cytoplasm"/>
    <property type="evidence" value="ECO:0007669"/>
    <property type="project" value="UniProtKB-SubCell"/>
</dbReference>
<evidence type="ECO:0000256" key="7">
    <source>
        <dbReference type="ARBA" id="ARBA00023163"/>
    </source>
</evidence>
<evidence type="ECO:0000256" key="4">
    <source>
        <dbReference type="ARBA" id="ARBA00023012"/>
    </source>
</evidence>
<dbReference type="AlphaFoldDB" id="A0A220MJZ9"/>
<feature type="domain" description="Response regulatory" evidence="10">
    <location>
        <begin position="3"/>
        <end position="120"/>
    </location>
</feature>
<dbReference type="PROSITE" id="PS00041">
    <property type="entry name" value="HTH_ARAC_FAMILY_1"/>
    <property type="match status" value="1"/>
</dbReference>
<dbReference type="InterPro" id="IPR020449">
    <property type="entry name" value="Tscrpt_reg_AraC-type_HTH"/>
</dbReference>
<keyword evidence="7" id="KW-0804">Transcription</keyword>
<dbReference type="PANTHER" id="PTHR42713:SF3">
    <property type="entry name" value="TRANSCRIPTIONAL REGULATORY PROTEIN HPTR"/>
    <property type="match status" value="1"/>
</dbReference>
<accession>A0A220MJZ9</accession>
<comment type="subcellular location">
    <subcellularLocation>
        <location evidence="1">Cytoplasm</location>
    </subcellularLocation>
</comment>
<keyword evidence="5" id="KW-0805">Transcription regulation</keyword>
<evidence type="ECO:0000256" key="8">
    <source>
        <dbReference type="PROSITE-ProRule" id="PRU00169"/>
    </source>
</evidence>
<dbReference type="InterPro" id="IPR051552">
    <property type="entry name" value="HptR"/>
</dbReference>
<protein>
    <submittedName>
        <fullName evidence="11">DNA-binding response regulator</fullName>
    </submittedName>
</protein>
<dbReference type="GO" id="GO:0003700">
    <property type="term" value="F:DNA-binding transcription factor activity"/>
    <property type="evidence" value="ECO:0007669"/>
    <property type="project" value="InterPro"/>
</dbReference>
<dbReference type="InterPro" id="IPR001789">
    <property type="entry name" value="Sig_transdc_resp-reg_receiver"/>
</dbReference>
<evidence type="ECO:0000256" key="5">
    <source>
        <dbReference type="ARBA" id="ARBA00023015"/>
    </source>
</evidence>
<dbReference type="SUPFAM" id="SSF46689">
    <property type="entry name" value="Homeodomain-like"/>
    <property type="match status" value="2"/>
</dbReference>
<dbReference type="Gene3D" id="3.40.50.2300">
    <property type="match status" value="1"/>
</dbReference>
<evidence type="ECO:0000259" key="9">
    <source>
        <dbReference type="PROSITE" id="PS01124"/>
    </source>
</evidence>
<organism evidence="11 12">
    <name type="scientific">Brevibacillus formosus</name>
    <dbReference type="NCBI Taxonomy" id="54913"/>
    <lineage>
        <taxon>Bacteria</taxon>
        <taxon>Bacillati</taxon>
        <taxon>Bacillota</taxon>
        <taxon>Bacilli</taxon>
        <taxon>Bacillales</taxon>
        <taxon>Paenibacillaceae</taxon>
        <taxon>Brevibacillus</taxon>
    </lineage>
</organism>